<accession>A0A839UW97</accession>
<dbReference type="RefSeq" id="WP_183274691.1">
    <property type="nucleotide sequence ID" value="NZ_JACHXV010000002.1"/>
</dbReference>
<gene>
    <name evidence="3" type="ORF">FHR90_000468</name>
</gene>
<dbReference type="InterPro" id="IPR034756">
    <property type="entry name" value="T2SSM_b"/>
</dbReference>
<dbReference type="Proteomes" id="UP000557688">
    <property type="component" value="Unassembled WGS sequence"/>
</dbReference>
<protein>
    <submittedName>
        <fullName evidence="3">General secretion pathway protein M</fullName>
    </submittedName>
</protein>
<keyword evidence="4" id="KW-1185">Reference proteome</keyword>
<reference evidence="3 4" key="1">
    <citation type="submission" date="2020-08" db="EMBL/GenBank/DDBJ databases">
        <title>Genomic Encyclopedia of Type Strains, Phase III (KMG-III): the genomes of soil and plant-associated and newly described type strains.</title>
        <authorList>
            <person name="Whitman W."/>
        </authorList>
    </citation>
    <scope>NUCLEOTIDE SEQUENCE [LARGE SCALE GENOMIC DNA]</scope>
    <source>
        <strain evidence="3 4">CECT 8088</strain>
    </source>
</reference>
<feature type="region of interest" description="Disordered" evidence="1">
    <location>
        <begin position="1"/>
        <end position="29"/>
    </location>
</feature>
<evidence type="ECO:0000256" key="1">
    <source>
        <dbReference type="SAM" id="MobiDB-lite"/>
    </source>
</evidence>
<keyword evidence="2" id="KW-1133">Transmembrane helix</keyword>
<organism evidence="3 4">
    <name type="scientific">Endobacter medicaginis</name>
    <dbReference type="NCBI Taxonomy" id="1181271"/>
    <lineage>
        <taxon>Bacteria</taxon>
        <taxon>Pseudomonadati</taxon>
        <taxon>Pseudomonadota</taxon>
        <taxon>Alphaproteobacteria</taxon>
        <taxon>Acetobacterales</taxon>
        <taxon>Acetobacteraceae</taxon>
        <taxon>Endobacter</taxon>
    </lineage>
</organism>
<evidence type="ECO:0000313" key="4">
    <source>
        <dbReference type="Proteomes" id="UP000557688"/>
    </source>
</evidence>
<keyword evidence="2" id="KW-0812">Transmembrane</keyword>
<dbReference type="InterPro" id="IPR014717">
    <property type="entry name" value="Transl_elong_EF1B/ribsomal_bS6"/>
</dbReference>
<evidence type="ECO:0000256" key="2">
    <source>
        <dbReference type="SAM" id="Phobius"/>
    </source>
</evidence>
<dbReference type="NCBIfam" id="NF040576">
    <property type="entry name" value="T2SS_GspM_XpsM"/>
    <property type="match status" value="1"/>
</dbReference>
<sequence length="219" mass="22073">MSETIQGSGQGSGGGSGGGSSRLRPGAERLPGGRAGQALALAVTLLPVLLIWLAVIAPLRGCYDERAARLAENQARLSRMEAAVQALPHLHAAARRAANSTDAPKLLVEGDSDAVAAAALQERLQAMATAAGVTIASADTIPPAAEGAYRRIAVRLTVTGDWASMVGLLAAIETATPRLLVDDMQIQAAPGLGPAGPGPPGHTTIDAALTIFGLRAGTP</sequence>
<proteinExistence type="predicted"/>
<dbReference type="EMBL" id="JACHXV010000002">
    <property type="protein sequence ID" value="MBB3172654.1"/>
    <property type="molecule type" value="Genomic_DNA"/>
</dbReference>
<comment type="caution">
    <text evidence="3">The sequence shown here is derived from an EMBL/GenBank/DDBJ whole genome shotgun (WGS) entry which is preliminary data.</text>
</comment>
<evidence type="ECO:0000313" key="3">
    <source>
        <dbReference type="EMBL" id="MBB3172654.1"/>
    </source>
</evidence>
<keyword evidence="2" id="KW-0472">Membrane</keyword>
<name>A0A839UW97_9PROT</name>
<dbReference type="Gene3D" id="3.30.70.60">
    <property type="match status" value="1"/>
</dbReference>
<dbReference type="Pfam" id="PF10741">
    <property type="entry name" value="T2SSM_b"/>
    <property type="match status" value="1"/>
</dbReference>
<dbReference type="AlphaFoldDB" id="A0A839UW97"/>
<feature type="compositionally biased region" description="Gly residues" evidence="1">
    <location>
        <begin position="8"/>
        <end position="20"/>
    </location>
</feature>
<feature type="transmembrane region" description="Helical" evidence="2">
    <location>
        <begin position="38"/>
        <end position="59"/>
    </location>
</feature>